<dbReference type="Proteomes" id="UP000541558">
    <property type="component" value="Unassembled WGS sequence"/>
</dbReference>
<dbReference type="Gene3D" id="1.10.510.10">
    <property type="entry name" value="Transferase(Phosphotransferase) domain 1"/>
    <property type="match status" value="1"/>
</dbReference>
<evidence type="ECO:0000313" key="4">
    <source>
        <dbReference type="Proteomes" id="UP000541558"/>
    </source>
</evidence>
<feature type="region of interest" description="Disordered" evidence="1">
    <location>
        <begin position="604"/>
        <end position="626"/>
    </location>
</feature>
<keyword evidence="4" id="KW-1185">Reference proteome</keyword>
<feature type="domain" description="Fungal-type protein kinase" evidence="2">
    <location>
        <begin position="351"/>
        <end position="490"/>
    </location>
</feature>
<dbReference type="SUPFAM" id="SSF56112">
    <property type="entry name" value="Protein kinase-like (PK-like)"/>
    <property type="match status" value="1"/>
</dbReference>
<proteinExistence type="predicted"/>
<evidence type="ECO:0000259" key="2">
    <source>
        <dbReference type="Pfam" id="PF17667"/>
    </source>
</evidence>
<accession>A0A8H5BC73</accession>
<dbReference type="InterPro" id="IPR040976">
    <property type="entry name" value="Pkinase_fungal"/>
</dbReference>
<name>A0A8H5BC73_9AGAR</name>
<gene>
    <name evidence="3" type="ORF">D9611_010802</name>
</gene>
<dbReference type="AlphaFoldDB" id="A0A8H5BC73"/>
<dbReference type="OrthoDB" id="2749836at2759"/>
<evidence type="ECO:0000256" key="1">
    <source>
        <dbReference type="SAM" id="MobiDB-lite"/>
    </source>
</evidence>
<reference evidence="3 4" key="1">
    <citation type="journal article" date="2020" name="ISME J.">
        <title>Uncovering the hidden diversity of litter-decomposition mechanisms in mushroom-forming fungi.</title>
        <authorList>
            <person name="Floudas D."/>
            <person name="Bentzer J."/>
            <person name="Ahren D."/>
            <person name="Johansson T."/>
            <person name="Persson P."/>
            <person name="Tunlid A."/>
        </authorList>
    </citation>
    <scope>NUCLEOTIDE SEQUENCE [LARGE SCALE GENOMIC DNA]</scope>
    <source>
        <strain evidence="3 4">CBS 175.51</strain>
    </source>
</reference>
<sequence>MSDAADSGASKDGEARKPPTEIIFNIRQKIARVPTHGWMKSLYGTGHKRTIKKVKAALKMEGNRLVDIPSSPTSQSEIIAGLVKVIGVILQKHGRQSLPGVSRSVVEMKLDPNSDTLSIAIQATGPSFEGASVGPSNVATVFIIKLDAETDDDKPYPEAHSETEELGIYASQILQSQPNRRFVRTLVITESRFRLIQFDREGAIFSPLLNYHEDFDTFIRAILSLGSTDEEEVGLDTNVQWEVVEGRKVSGTITTFDEKSKTFKTYPMTDIYPTFNRPEVYGRGTVCWDVKDPVTGKLLLIKDAWIYDSADLGRKEEHYYLAQAAGIAGVIQMVGYEDRKGEPFGEIRSFRPAENVTLRNRIFRRLVLEKYGKDIDEFQSQLELLCALHDAIEAHGKLYQYRNILHRDISCANILLGQPGAPLGSRGVLIDMDHAIEVQYQDSAGAEMGGAVGSPLFQAYFVLKGNGLYQYRPTHDYLDDLEAFFYILYVLMHHIARPQERQKVSFQEDWCHDDPEISATAKRALFKAPINMDAISEFWGQPCRDALVEFHKFVKEIILEKEEMVGDMDKEWDLEPMFALHSQVYDHYARVLDIFKKAIKELSPESASSPRPPLAPTTRTNKRDLCDDVREENKLDIKVKRTCLASMWEESIEV</sequence>
<organism evidence="3 4">
    <name type="scientific">Ephemerocybe angulata</name>
    <dbReference type="NCBI Taxonomy" id="980116"/>
    <lineage>
        <taxon>Eukaryota</taxon>
        <taxon>Fungi</taxon>
        <taxon>Dikarya</taxon>
        <taxon>Basidiomycota</taxon>
        <taxon>Agaricomycotina</taxon>
        <taxon>Agaricomycetes</taxon>
        <taxon>Agaricomycetidae</taxon>
        <taxon>Agaricales</taxon>
        <taxon>Agaricineae</taxon>
        <taxon>Psathyrellaceae</taxon>
        <taxon>Ephemerocybe</taxon>
    </lineage>
</organism>
<dbReference type="GO" id="GO:0004672">
    <property type="term" value="F:protein kinase activity"/>
    <property type="evidence" value="ECO:0007669"/>
    <property type="project" value="InterPro"/>
</dbReference>
<feature type="domain" description="Fungal-type protein kinase" evidence="2">
    <location>
        <begin position="157"/>
        <end position="338"/>
    </location>
</feature>
<comment type="caution">
    <text evidence="3">The sequence shown here is derived from an EMBL/GenBank/DDBJ whole genome shotgun (WGS) entry which is preliminary data.</text>
</comment>
<dbReference type="EMBL" id="JAACJK010000169">
    <property type="protein sequence ID" value="KAF5320526.1"/>
    <property type="molecule type" value="Genomic_DNA"/>
</dbReference>
<evidence type="ECO:0000313" key="3">
    <source>
        <dbReference type="EMBL" id="KAF5320526.1"/>
    </source>
</evidence>
<dbReference type="PROSITE" id="PS00109">
    <property type="entry name" value="PROTEIN_KINASE_TYR"/>
    <property type="match status" value="1"/>
</dbReference>
<dbReference type="InterPro" id="IPR011009">
    <property type="entry name" value="Kinase-like_dom_sf"/>
</dbReference>
<dbReference type="PANTHER" id="PTHR38248:SF2">
    <property type="entry name" value="FUNK1 11"/>
    <property type="match status" value="1"/>
</dbReference>
<dbReference type="PANTHER" id="PTHR38248">
    <property type="entry name" value="FUNK1 6"/>
    <property type="match status" value="1"/>
</dbReference>
<protein>
    <recommendedName>
        <fullName evidence="2">Fungal-type protein kinase domain-containing protein</fullName>
    </recommendedName>
</protein>
<dbReference type="InterPro" id="IPR008266">
    <property type="entry name" value="Tyr_kinase_AS"/>
</dbReference>
<dbReference type="Pfam" id="PF17667">
    <property type="entry name" value="Pkinase_fungal"/>
    <property type="match status" value="2"/>
</dbReference>